<dbReference type="Pfam" id="PF00289">
    <property type="entry name" value="Biotin_carb_N"/>
    <property type="match status" value="1"/>
</dbReference>
<dbReference type="CDD" id="cd06850">
    <property type="entry name" value="biotinyl_domain"/>
    <property type="match status" value="1"/>
</dbReference>
<dbReference type="InterPro" id="IPR051602">
    <property type="entry name" value="ACC_Biotin_Carboxylase"/>
</dbReference>
<feature type="domain" description="ATP-grasp" evidence="11">
    <location>
        <begin position="118"/>
        <end position="321"/>
    </location>
</feature>
<dbReference type="InterPro" id="IPR005482">
    <property type="entry name" value="Biotin_COase_C"/>
</dbReference>
<gene>
    <name evidence="15" type="ORF">Q5H94_12405</name>
</gene>
<dbReference type="PROSITE" id="PS50979">
    <property type="entry name" value="BC"/>
    <property type="match status" value="1"/>
</dbReference>
<comment type="cofactor">
    <cofactor evidence="1">
        <name>biotin</name>
        <dbReference type="ChEBI" id="CHEBI:57586"/>
    </cofactor>
</comment>
<dbReference type="Gene3D" id="3.30.470.20">
    <property type="entry name" value="ATP-grasp fold, B domain"/>
    <property type="match status" value="1"/>
</dbReference>
<dbReference type="EMBL" id="JAUQSZ010000008">
    <property type="protein sequence ID" value="MDO7843127.1"/>
    <property type="molecule type" value="Genomic_DNA"/>
</dbReference>
<dbReference type="PROSITE" id="PS50968">
    <property type="entry name" value="BIOTINYL_LIPOYL"/>
    <property type="match status" value="1"/>
</dbReference>
<keyword evidence="5 9" id="KW-0547">Nucleotide-binding</keyword>
<dbReference type="Gene3D" id="3.40.50.20">
    <property type="match status" value="1"/>
</dbReference>
<dbReference type="SUPFAM" id="SSF51230">
    <property type="entry name" value="Single hybrid motif"/>
    <property type="match status" value="1"/>
</dbReference>
<dbReference type="Pfam" id="PF02785">
    <property type="entry name" value="Biotin_carb_C"/>
    <property type="match status" value="1"/>
</dbReference>
<accession>A0ABT9A315</accession>
<comment type="caution">
    <text evidence="15">The sequence shown here is derived from an EMBL/GenBank/DDBJ whole genome shotgun (WGS) entry which is preliminary data.</text>
</comment>
<evidence type="ECO:0000256" key="6">
    <source>
        <dbReference type="ARBA" id="ARBA00022840"/>
    </source>
</evidence>
<dbReference type="Pfam" id="PF02786">
    <property type="entry name" value="CPSase_L_D2"/>
    <property type="match status" value="1"/>
</dbReference>
<keyword evidence="6 9" id="KW-0067">ATP-binding</keyword>
<evidence type="ECO:0000256" key="2">
    <source>
        <dbReference type="ARBA" id="ARBA00004956"/>
    </source>
</evidence>
<dbReference type="SUPFAM" id="SSF56059">
    <property type="entry name" value="Glutathione synthetase ATP-binding domain-like"/>
    <property type="match status" value="1"/>
</dbReference>
<keyword evidence="16" id="KW-1185">Reference proteome</keyword>
<dbReference type="GO" id="GO:0016740">
    <property type="term" value="F:transferase activity"/>
    <property type="evidence" value="ECO:0007669"/>
    <property type="project" value="UniProtKB-KW"/>
</dbReference>
<dbReference type="InterPro" id="IPR034733">
    <property type="entry name" value="AcCoA_carboxyl_beta"/>
</dbReference>
<dbReference type="PROSITE" id="PS00188">
    <property type="entry name" value="BIOTIN"/>
    <property type="match status" value="1"/>
</dbReference>
<evidence type="ECO:0000256" key="4">
    <source>
        <dbReference type="ARBA" id="ARBA00022598"/>
    </source>
</evidence>
<feature type="domain" description="Lipoyl-binding" evidence="10">
    <location>
        <begin position="484"/>
        <end position="561"/>
    </location>
</feature>
<dbReference type="InterPro" id="IPR013815">
    <property type="entry name" value="ATP_grasp_subdomain_1"/>
</dbReference>
<dbReference type="Gene3D" id="3.30.1490.20">
    <property type="entry name" value="ATP-grasp fold, A domain"/>
    <property type="match status" value="1"/>
</dbReference>
<dbReference type="InterPro" id="IPR011054">
    <property type="entry name" value="Rudment_hybrid_motif"/>
</dbReference>
<organism evidence="15 16">
    <name type="scientific">Sphingomonas immobilis</name>
    <dbReference type="NCBI Taxonomy" id="3063997"/>
    <lineage>
        <taxon>Bacteria</taxon>
        <taxon>Pseudomonadati</taxon>
        <taxon>Pseudomonadota</taxon>
        <taxon>Alphaproteobacteria</taxon>
        <taxon>Sphingomonadales</taxon>
        <taxon>Sphingomonadaceae</taxon>
        <taxon>Sphingomonas</taxon>
    </lineage>
</organism>
<dbReference type="InterPro" id="IPR011764">
    <property type="entry name" value="Biotin_carboxylation_dom"/>
</dbReference>
<dbReference type="PROSITE" id="PS50980">
    <property type="entry name" value="COA_CT_NTER"/>
    <property type="match status" value="1"/>
</dbReference>
<keyword evidence="15" id="KW-0808">Transferase</keyword>
<dbReference type="RefSeq" id="WP_304561583.1">
    <property type="nucleotide sequence ID" value="NZ_JAUQSZ010000008.1"/>
</dbReference>
<dbReference type="SUPFAM" id="SSF51246">
    <property type="entry name" value="Rudiment single hybrid motif"/>
    <property type="match status" value="1"/>
</dbReference>
<dbReference type="Pfam" id="PF01039">
    <property type="entry name" value="Carboxyl_trans"/>
    <property type="match status" value="1"/>
</dbReference>
<dbReference type="InterPro" id="IPR016185">
    <property type="entry name" value="PreATP-grasp_dom_sf"/>
</dbReference>
<comment type="pathway">
    <text evidence="2">Lipid metabolism; malonyl-CoA biosynthesis; malonyl-CoA from acetyl-CoA: step 1/1.</text>
</comment>
<sequence length="1094" mass="114726">MKKVLIANRGEIAIRIARACADLEIATVAIFSTDDAGSLHVRRADEAAALPGIGAAAYLDIDAVIAAAVASGCDAVHPGYGFLSENPAFASRCGEAGLTFVGPEPETLALFGDKAAARALAARCGLPLASGSDGGIDLAEAHAFFAGLGGRAAIIKAVSGGGGRGMRVVREADALEDAFTRCASEAKAAFGSDALYIEEYIERARHIEIQVVGDATGTIAHLHDRECSAQRRHQKLVEIAPSPWLEPAIREQLSAGAITLAAAATYRSVGTVEFLVETDVAGAATGRWLFMEMNPRLQVEHTVTEEVTGVDLVQAQLRIAAGETLDAIGITAASGRAPAGFAIQLRINMETFAADGATYPSGGVLRAFDPPSGGGVRVESFGYQGYETVASFDSLLAKLVVHAPGRFADTVRRAYRALCEFRVEGVETNIPLLQNILLHPDFAAGRVDTRFIEREAAVLAAPHAHPALHAPAGGGATVAAERDEEAISVPDAVAVRSPMQGQLVVMDVGEGDVVSAGQRLAVVEAMKMEHAVFADVTGTVVAAPGRVGQPVRRGAILVEVAEGDVEGAGMVGVDTSAEHEMLEVLGGIETIRAGLADEARPIAVAKARKRDAYTARERIAMLCDTGSFTEVGGLVRVEGLDESARGDSIITGTATIEGRPVVVISQDFSLLGGSMGHLGTEKLERAIRLALNQGLPFVMLLDGGGHRIQDGQNSRAYARGGYMFHNFARLSGYVPVVAAVLGFGFAANTNFCGMADFVVMVRDKATMGLAGPALVKAGTGEEIDALALGGAAMQVDGQGLADLGVANEDDAFAAMRDYLSYLPTNAQHPAPRRDADPADDAADRAEALLGAVPVNTRRTYDVRPVIAAVADRDSVFELKPTFATNMVTAFARIAGRPVGFIANQAASKGGMIDSPACEKAAHFIALCDAFALPLVFLMDVPGFFIGSDAEKTNLGRRSAKVLFELGHATVPRISVILRKGYGLGFVAMAGGRSFEADACLAWPTAEICAMSVEGSVDVAYRKDYESAPDPAARRQEIIDSIRAKIGPIQAAEGFGVDDLIDPRTTRARLKEILARAPERRVNLMPAKVRAIPPI</sequence>
<evidence type="ECO:0000256" key="1">
    <source>
        <dbReference type="ARBA" id="ARBA00001953"/>
    </source>
</evidence>
<feature type="domain" description="Biotin carboxylation" evidence="12">
    <location>
        <begin position="1"/>
        <end position="457"/>
    </location>
</feature>
<evidence type="ECO:0000259" key="13">
    <source>
        <dbReference type="PROSITE" id="PS50980"/>
    </source>
</evidence>
<dbReference type="InterPro" id="IPR029045">
    <property type="entry name" value="ClpP/crotonase-like_dom_sf"/>
</dbReference>
<evidence type="ECO:0000256" key="8">
    <source>
        <dbReference type="ARBA" id="ARBA00023268"/>
    </source>
</evidence>
<dbReference type="EC" id="6.4.1.2" evidence="3"/>
<protein>
    <recommendedName>
        <fullName evidence="3">acetyl-CoA carboxylase</fullName>
        <ecNumber evidence="3">6.4.1.2</ecNumber>
    </recommendedName>
</protein>
<keyword evidence="7" id="KW-0092">Biotin</keyword>
<keyword evidence="4" id="KW-0436">Ligase</keyword>
<reference evidence="15" key="1">
    <citation type="submission" date="2023-07" db="EMBL/GenBank/DDBJ databases">
        <authorList>
            <person name="Kim M.K."/>
        </authorList>
    </citation>
    <scope>NUCLEOTIDE SEQUENCE</scope>
    <source>
        <strain evidence="15">CA1-15</strain>
    </source>
</reference>
<evidence type="ECO:0000259" key="14">
    <source>
        <dbReference type="PROSITE" id="PS50989"/>
    </source>
</evidence>
<evidence type="ECO:0000259" key="11">
    <source>
        <dbReference type="PROSITE" id="PS50975"/>
    </source>
</evidence>
<dbReference type="Pfam" id="PF00364">
    <property type="entry name" value="Biotin_lipoyl"/>
    <property type="match status" value="1"/>
</dbReference>
<dbReference type="SUPFAM" id="SSF52096">
    <property type="entry name" value="ClpP/crotonase"/>
    <property type="match status" value="2"/>
</dbReference>
<evidence type="ECO:0000256" key="5">
    <source>
        <dbReference type="ARBA" id="ARBA00022741"/>
    </source>
</evidence>
<evidence type="ECO:0000313" key="15">
    <source>
        <dbReference type="EMBL" id="MDO7843127.1"/>
    </source>
</evidence>
<keyword evidence="8" id="KW-0511">Multifunctional enzyme</keyword>
<dbReference type="Gene3D" id="3.90.226.10">
    <property type="entry name" value="2-enoyl-CoA Hydratase, Chain A, domain 1"/>
    <property type="match status" value="2"/>
</dbReference>
<evidence type="ECO:0000259" key="10">
    <source>
        <dbReference type="PROSITE" id="PS50968"/>
    </source>
</evidence>
<dbReference type="InterPro" id="IPR011763">
    <property type="entry name" value="COA_CT_C"/>
</dbReference>
<dbReference type="PANTHER" id="PTHR48095">
    <property type="entry name" value="PYRUVATE CARBOXYLASE SUBUNIT A"/>
    <property type="match status" value="1"/>
</dbReference>
<evidence type="ECO:0000313" key="16">
    <source>
        <dbReference type="Proteomes" id="UP001176468"/>
    </source>
</evidence>
<evidence type="ECO:0000256" key="9">
    <source>
        <dbReference type="PROSITE-ProRule" id="PRU00409"/>
    </source>
</evidence>
<dbReference type="InterPro" id="IPR011761">
    <property type="entry name" value="ATP-grasp"/>
</dbReference>
<dbReference type="Gene3D" id="2.40.50.100">
    <property type="match status" value="1"/>
</dbReference>
<dbReference type="InterPro" id="IPR011762">
    <property type="entry name" value="COA_CT_N"/>
</dbReference>
<dbReference type="InterPro" id="IPR000089">
    <property type="entry name" value="Biotin_lipoyl"/>
</dbReference>
<dbReference type="InterPro" id="IPR011053">
    <property type="entry name" value="Single_hybrid_motif"/>
</dbReference>
<dbReference type="SMART" id="SM00878">
    <property type="entry name" value="Biotin_carb_C"/>
    <property type="match status" value="1"/>
</dbReference>
<dbReference type="InterPro" id="IPR005481">
    <property type="entry name" value="BC-like_N"/>
</dbReference>
<dbReference type="PROSITE" id="PS00867">
    <property type="entry name" value="CPSASE_2"/>
    <property type="match status" value="1"/>
</dbReference>
<feature type="domain" description="CoA carboxyltransferase C-terminal" evidence="14">
    <location>
        <begin position="837"/>
        <end position="1079"/>
    </location>
</feature>
<dbReference type="SUPFAM" id="SSF52440">
    <property type="entry name" value="PreATP-grasp domain"/>
    <property type="match status" value="1"/>
</dbReference>
<evidence type="ECO:0000256" key="3">
    <source>
        <dbReference type="ARBA" id="ARBA00013058"/>
    </source>
</evidence>
<name>A0ABT9A315_9SPHN</name>
<dbReference type="Proteomes" id="UP001176468">
    <property type="component" value="Unassembled WGS sequence"/>
</dbReference>
<evidence type="ECO:0000256" key="7">
    <source>
        <dbReference type="ARBA" id="ARBA00023267"/>
    </source>
</evidence>
<dbReference type="InterPro" id="IPR001882">
    <property type="entry name" value="Biotin_BS"/>
</dbReference>
<dbReference type="InterPro" id="IPR005479">
    <property type="entry name" value="CPAse_ATP-bd"/>
</dbReference>
<evidence type="ECO:0000259" key="12">
    <source>
        <dbReference type="PROSITE" id="PS50979"/>
    </source>
</evidence>
<dbReference type="PANTHER" id="PTHR48095:SF5">
    <property type="entry name" value="BLL7292 PROTEIN"/>
    <property type="match status" value="1"/>
</dbReference>
<proteinExistence type="predicted"/>
<dbReference type="PROSITE" id="PS50975">
    <property type="entry name" value="ATP_GRASP"/>
    <property type="match status" value="1"/>
</dbReference>
<feature type="domain" description="CoA carboxyltransferase N-terminal" evidence="13">
    <location>
        <begin position="577"/>
        <end position="834"/>
    </location>
</feature>
<dbReference type="PROSITE" id="PS50989">
    <property type="entry name" value="COA_CT_CTER"/>
    <property type="match status" value="1"/>
</dbReference>